<dbReference type="FunFam" id="3.80.10.10:FF:000041">
    <property type="entry name" value="LRR receptor-like serine/threonine-protein kinase ERECTA"/>
    <property type="match status" value="1"/>
</dbReference>
<evidence type="ECO:0000256" key="3">
    <source>
        <dbReference type="ARBA" id="ARBA00022527"/>
    </source>
</evidence>
<dbReference type="GO" id="GO:0005524">
    <property type="term" value="F:ATP binding"/>
    <property type="evidence" value="ECO:0007669"/>
    <property type="project" value="UniProtKB-UniRule"/>
</dbReference>
<dbReference type="InterPro" id="IPR017441">
    <property type="entry name" value="Protein_kinase_ATP_BS"/>
</dbReference>
<feature type="binding site" evidence="19">
    <location>
        <position position="436"/>
    </location>
    <ligand>
        <name>ATP</name>
        <dbReference type="ChEBI" id="CHEBI:30616"/>
    </ligand>
</feature>
<dbReference type="InterPro" id="IPR011009">
    <property type="entry name" value="Kinase-like_dom_sf"/>
</dbReference>
<dbReference type="FunFam" id="1.10.510.10:FF:000445">
    <property type="entry name" value="MDIS1-interacting receptor like kinase 2"/>
    <property type="match status" value="1"/>
</dbReference>
<dbReference type="SUPFAM" id="SSF52058">
    <property type="entry name" value="L domain-like"/>
    <property type="match status" value="1"/>
</dbReference>
<keyword evidence="13" id="KW-1133">Transmembrane helix</keyword>
<accession>A0A2G9GQ20</accession>
<dbReference type="PROSITE" id="PS00107">
    <property type="entry name" value="PROTEIN_KINASE_ATP"/>
    <property type="match status" value="1"/>
</dbReference>
<dbReference type="FunFam" id="3.30.200.20:FF:000309">
    <property type="entry name" value="Leucine-rich repeat receptor protein kinase MSP1"/>
    <property type="match status" value="1"/>
</dbReference>
<dbReference type="InterPro" id="IPR051420">
    <property type="entry name" value="Ser_Thr_Kinases_DiverseReg"/>
</dbReference>
<keyword evidence="7" id="KW-0812">Transmembrane</keyword>
<organism evidence="22 23">
    <name type="scientific">Handroanthus impetiginosus</name>
    <dbReference type="NCBI Taxonomy" id="429701"/>
    <lineage>
        <taxon>Eukaryota</taxon>
        <taxon>Viridiplantae</taxon>
        <taxon>Streptophyta</taxon>
        <taxon>Embryophyta</taxon>
        <taxon>Tracheophyta</taxon>
        <taxon>Spermatophyta</taxon>
        <taxon>Magnoliopsida</taxon>
        <taxon>eudicotyledons</taxon>
        <taxon>Gunneridae</taxon>
        <taxon>Pentapetalae</taxon>
        <taxon>asterids</taxon>
        <taxon>lamiids</taxon>
        <taxon>Lamiales</taxon>
        <taxon>Bignoniaceae</taxon>
        <taxon>Crescentiina</taxon>
        <taxon>Tabebuia alliance</taxon>
        <taxon>Handroanthus</taxon>
    </lineage>
</organism>
<comment type="catalytic activity">
    <reaction evidence="17">
        <text>L-threonyl-[protein] + ATP = O-phospho-L-threonyl-[protein] + ADP + H(+)</text>
        <dbReference type="Rhea" id="RHEA:46608"/>
        <dbReference type="Rhea" id="RHEA-COMP:11060"/>
        <dbReference type="Rhea" id="RHEA-COMP:11605"/>
        <dbReference type="ChEBI" id="CHEBI:15378"/>
        <dbReference type="ChEBI" id="CHEBI:30013"/>
        <dbReference type="ChEBI" id="CHEBI:30616"/>
        <dbReference type="ChEBI" id="CHEBI:61977"/>
        <dbReference type="ChEBI" id="CHEBI:456216"/>
        <dbReference type="EC" id="2.7.11.1"/>
    </reaction>
</comment>
<evidence type="ECO:0000256" key="11">
    <source>
        <dbReference type="ARBA" id="ARBA00022777"/>
    </source>
</evidence>
<evidence type="ECO:0000256" key="4">
    <source>
        <dbReference type="ARBA" id="ARBA00022553"/>
    </source>
</evidence>
<dbReference type="EMBL" id="NKXS01004128">
    <property type="protein sequence ID" value="PIN07363.1"/>
    <property type="molecule type" value="Genomic_DNA"/>
</dbReference>
<protein>
    <recommendedName>
        <fullName evidence="2">non-specific serine/threonine protein kinase</fullName>
        <ecNumber evidence="2">2.7.11.1</ecNumber>
    </recommendedName>
</protein>
<evidence type="ECO:0000256" key="5">
    <source>
        <dbReference type="ARBA" id="ARBA00022614"/>
    </source>
</evidence>
<dbReference type="Gene3D" id="3.80.10.10">
    <property type="entry name" value="Ribonuclease Inhibitor"/>
    <property type="match status" value="2"/>
</dbReference>
<feature type="chain" id="PRO_5013600837" description="non-specific serine/threonine protein kinase" evidence="20">
    <location>
        <begin position="25"/>
        <end position="698"/>
    </location>
</feature>
<dbReference type="EC" id="2.7.11.1" evidence="2"/>
<keyword evidence="6 22" id="KW-0808">Transferase</keyword>
<dbReference type="PRINTS" id="PR00019">
    <property type="entry name" value="LEURICHRPT"/>
</dbReference>
<evidence type="ECO:0000256" key="16">
    <source>
        <dbReference type="ARBA" id="ARBA00023180"/>
    </source>
</evidence>
<dbReference type="Pfam" id="PF23598">
    <property type="entry name" value="LRR_14"/>
    <property type="match status" value="1"/>
</dbReference>
<dbReference type="InterPro" id="IPR000719">
    <property type="entry name" value="Prot_kinase_dom"/>
</dbReference>
<evidence type="ECO:0000256" key="15">
    <source>
        <dbReference type="ARBA" id="ARBA00023170"/>
    </source>
</evidence>
<keyword evidence="11 22" id="KW-0418">Kinase</keyword>
<evidence type="ECO:0000313" key="23">
    <source>
        <dbReference type="Proteomes" id="UP000231279"/>
    </source>
</evidence>
<evidence type="ECO:0000256" key="8">
    <source>
        <dbReference type="ARBA" id="ARBA00022729"/>
    </source>
</evidence>
<dbReference type="Gene3D" id="1.10.510.10">
    <property type="entry name" value="Transferase(Phosphotransferase) domain 1"/>
    <property type="match status" value="1"/>
</dbReference>
<keyword evidence="16" id="KW-0325">Glycoprotein</keyword>
<dbReference type="GO" id="GO:0004674">
    <property type="term" value="F:protein serine/threonine kinase activity"/>
    <property type="evidence" value="ECO:0007669"/>
    <property type="project" value="UniProtKB-KW"/>
</dbReference>
<evidence type="ECO:0000256" key="2">
    <source>
        <dbReference type="ARBA" id="ARBA00012513"/>
    </source>
</evidence>
<keyword evidence="15" id="KW-0675">Receptor</keyword>
<dbReference type="Pfam" id="PF00560">
    <property type="entry name" value="LRR_1"/>
    <property type="match status" value="2"/>
</dbReference>
<evidence type="ECO:0000256" key="1">
    <source>
        <dbReference type="ARBA" id="ARBA00004479"/>
    </source>
</evidence>
<evidence type="ECO:0000256" key="13">
    <source>
        <dbReference type="ARBA" id="ARBA00022989"/>
    </source>
</evidence>
<dbReference type="PANTHER" id="PTHR48005:SF16">
    <property type="entry name" value="MDIS1-INTERACTING RECEPTOR LIKE KINASE 2-LIKE ISOFORM X1"/>
    <property type="match status" value="1"/>
</dbReference>
<keyword evidence="10 19" id="KW-0547">Nucleotide-binding</keyword>
<evidence type="ECO:0000313" key="22">
    <source>
        <dbReference type="EMBL" id="PIN07363.1"/>
    </source>
</evidence>
<keyword evidence="23" id="KW-1185">Reference proteome</keyword>
<keyword evidence="5" id="KW-0433">Leucine-rich repeat</keyword>
<feature type="domain" description="Protein kinase" evidence="21">
    <location>
        <begin position="408"/>
        <end position="677"/>
    </location>
</feature>
<evidence type="ECO:0000256" key="20">
    <source>
        <dbReference type="SAM" id="SignalP"/>
    </source>
</evidence>
<evidence type="ECO:0000256" key="6">
    <source>
        <dbReference type="ARBA" id="ARBA00022679"/>
    </source>
</evidence>
<evidence type="ECO:0000256" key="10">
    <source>
        <dbReference type="ARBA" id="ARBA00022741"/>
    </source>
</evidence>
<dbReference type="Proteomes" id="UP000231279">
    <property type="component" value="Unassembled WGS sequence"/>
</dbReference>
<proteinExistence type="predicted"/>
<dbReference type="InterPro" id="IPR032675">
    <property type="entry name" value="LRR_dom_sf"/>
</dbReference>
<comment type="caution">
    <text evidence="22">The sequence shown here is derived from an EMBL/GenBank/DDBJ whole genome shotgun (WGS) entry which is preliminary data.</text>
</comment>
<evidence type="ECO:0000256" key="14">
    <source>
        <dbReference type="ARBA" id="ARBA00023136"/>
    </source>
</evidence>
<evidence type="ECO:0000256" key="18">
    <source>
        <dbReference type="ARBA" id="ARBA00048679"/>
    </source>
</evidence>
<dbReference type="AlphaFoldDB" id="A0A2G9GQ20"/>
<keyword evidence="3 22" id="KW-0723">Serine/threonine-protein kinase</keyword>
<dbReference type="PROSITE" id="PS00109">
    <property type="entry name" value="PROTEIN_KINASE_TYR"/>
    <property type="match status" value="1"/>
</dbReference>
<feature type="signal peptide" evidence="20">
    <location>
        <begin position="1"/>
        <end position="24"/>
    </location>
</feature>
<dbReference type="STRING" id="429701.A0A2G9GQ20"/>
<sequence length="698" mass="78324">MYDMMNSALVGYIVITSTILTVVAQNAQNLPSPRDLERSALISSRWWANYYTKNVSLDHCKWPGITCNNGVVTEISFENHDCWLERLNLHQVRHLIRVHLYDCGVGGIPTQIGALSELTYLNLSTNYLEGELPLSMANLTKLETLDISNSKINGSIPTYIGNLTHLKHLDLSSNQLIGQIPLELGQLSNLSFLNLSVNNLSGQIPYPSTDAPWSNLLTLILRNNRLSGTIPIQIEKFLLIQQIDLSGNLIEGQVPTDLGLCQNASFLDVNLSHNKLSGPIPPSLVHLSSLDLSYNALEGPIPLEIWCKFPISSFLKNNLAYDSTFYSPCAHDQDPIQTKEKHQIHIKIVLPLAMLALVFVGCLLLCKLKSNKAKPDRSLATKHGDMFKIWNFDGKIAYENIIEATEEFDIRYCIGTGGYGSVYRAKLPYGRVVALKKLHRLEGENPMYDECFKNEAKILSKIRHQNIVKLFGYCLHKRCMFLIYDYMERGSLFCVLRDEDEALELDWIKRVNVVKSIAHALSYMHHDCNPPILHRDVSTNNILLNSKLEARLSDFGIARVLDPDSSNQTQIAGTRGYIAPELAYTMIVNEKCDVYSFGVIALETIFGSHPGEFISSITRRSATETIILQHCLDKRLPPPADLSIVTNLVRVVSIALACLKPNPKSRPSMKEVSKEFLVNNPPKLSRPLNNISISELMN</sequence>
<comment type="catalytic activity">
    <reaction evidence="18">
        <text>L-seryl-[protein] + ATP = O-phospho-L-seryl-[protein] + ADP + H(+)</text>
        <dbReference type="Rhea" id="RHEA:17989"/>
        <dbReference type="Rhea" id="RHEA-COMP:9863"/>
        <dbReference type="Rhea" id="RHEA-COMP:11604"/>
        <dbReference type="ChEBI" id="CHEBI:15378"/>
        <dbReference type="ChEBI" id="CHEBI:29999"/>
        <dbReference type="ChEBI" id="CHEBI:30616"/>
        <dbReference type="ChEBI" id="CHEBI:83421"/>
        <dbReference type="ChEBI" id="CHEBI:456216"/>
        <dbReference type="EC" id="2.7.11.1"/>
    </reaction>
</comment>
<dbReference type="OrthoDB" id="676979at2759"/>
<dbReference type="GO" id="GO:0016020">
    <property type="term" value="C:membrane"/>
    <property type="evidence" value="ECO:0007669"/>
    <property type="project" value="UniProtKB-SubCell"/>
</dbReference>
<evidence type="ECO:0000256" key="17">
    <source>
        <dbReference type="ARBA" id="ARBA00047899"/>
    </source>
</evidence>
<evidence type="ECO:0000256" key="9">
    <source>
        <dbReference type="ARBA" id="ARBA00022737"/>
    </source>
</evidence>
<keyword evidence="4" id="KW-0597">Phosphoprotein</keyword>
<evidence type="ECO:0000256" key="7">
    <source>
        <dbReference type="ARBA" id="ARBA00022692"/>
    </source>
</evidence>
<gene>
    <name evidence="22" type="ORF">CDL12_20070</name>
</gene>
<dbReference type="InterPro" id="IPR008266">
    <property type="entry name" value="Tyr_kinase_AS"/>
</dbReference>
<comment type="subcellular location">
    <subcellularLocation>
        <location evidence="1">Membrane</location>
        <topology evidence="1">Single-pass type I membrane protein</topology>
    </subcellularLocation>
</comment>
<evidence type="ECO:0000259" key="21">
    <source>
        <dbReference type="PROSITE" id="PS50011"/>
    </source>
</evidence>
<reference evidence="23" key="1">
    <citation type="journal article" date="2018" name="Gigascience">
        <title>Genome assembly of the Pink Ipe (Handroanthus impetiginosus, Bignoniaceae), a highly valued, ecologically keystone Neotropical timber forest tree.</title>
        <authorList>
            <person name="Silva-Junior O.B."/>
            <person name="Grattapaglia D."/>
            <person name="Novaes E."/>
            <person name="Collevatti R.G."/>
        </authorList>
    </citation>
    <scope>NUCLEOTIDE SEQUENCE [LARGE SCALE GENOMIC DNA]</scope>
    <source>
        <strain evidence="23">cv. UFG-1</strain>
    </source>
</reference>
<dbReference type="InterPro" id="IPR055414">
    <property type="entry name" value="LRR_R13L4/SHOC2-like"/>
</dbReference>
<dbReference type="PROSITE" id="PS50011">
    <property type="entry name" value="PROTEIN_KINASE_DOM"/>
    <property type="match status" value="1"/>
</dbReference>
<keyword evidence="14" id="KW-0472">Membrane</keyword>
<dbReference type="InterPro" id="IPR001611">
    <property type="entry name" value="Leu-rich_rpt"/>
</dbReference>
<dbReference type="PANTHER" id="PTHR48005">
    <property type="entry name" value="LEUCINE RICH REPEAT KINASE 2"/>
    <property type="match status" value="1"/>
</dbReference>
<dbReference type="Pfam" id="PF00069">
    <property type="entry name" value="Pkinase"/>
    <property type="match status" value="1"/>
</dbReference>
<keyword evidence="12 19" id="KW-0067">ATP-binding</keyword>
<evidence type="ECO:0000256" key="19">
    <source>
        <dbReference type="PROSITE-ProRule" id="PRU10141"/>
    </source>
</evidence>
<keyword evidence="8 20" id="KW-0732">Signal</keyword>
<dbReference type="SUPFAM" id="SSF56112">
    <property type="entry name" value="Protein kinase-like (PK-like)"/>
    <property type="match status" value="1"/>
</dbReference>
<dbReference type="GO" id="GO:0106310">
    <property type="term" value="F:protein serine kinase activity"/>
    <property type="evidence" value="ECO:0007669"/>
    <property type="project" value="RHEA"/>
</dbReference>
<evidence type="ECO:0000256" key="12">
    <source>
        <dbReference type="ARBA" id="ARBA00022840"/>
    </source>
</evidence>
<dbReference type="Gene3D" id="3.30.200.20">
    <property type="entry name" value="Phosphorylase Kinase, domain 1"/>
    <property type="match status" value="1"/>
</dbReference>
<name>A0A2G9GQ20_9LAMI</name>
<keyword evidence="9" id="KW-0677">Repeat</keyword>